<accession>A0A918K188</accession>
<dbReference type="InterPro" id="IPR038765">
    <property type="entry name" value="Papain-like_cys_pep_sf"/>
</dbReference>
<protein>
    <submittedName>
        <fullName evidence="2">CHAP domain-containing protein</fullName>
    </submittedName>
</protein>
<dbReference type="Pfam" id="PF05257">
    <property type="entry name" value="CHAP"/>
    <property type="match status" value="1"/>
</dbReference>
<dbReference type="InterPro" id="IPR007921">
    <property type="entry name" value="CHAP_dom"/>
</dbReference>
<feature type="domain" description="Peptidase C51" evidence="1">
    <location>
        <begin position="46"/>
        <end position="184"/>
    </location>
</feature>
<dbReference type="EMBL" id="BMWS01000044">
    <property type="protein sequence ID" value="GGX34098.1"/>
    <property type="molecule type" value="Genomic_DNA"/>
</dbReference>
<dbReference type="InterPro" id="IPR051705">
    <property type="entry name" value="Gsp_Synthetase/Amidase"/>
</dbReference>
<dbReference type="PANTHER" id="PTHR30094">
    <property type="entry name" value="BIFUNCTIONAL GLUTATHIONYLSPERMIDINE SYNTHETASE/AMIDASE-RELATED"/>
    <property type="match status" value="1"/>
</dbReference>
<dbReference type="PROSITE" id="PS50911">
    <property type="entry name" value="CHAP"/>
    <property type="match status" value="1"/>
</dbReference>
<keyword evidence="3" id="KW-1185">Reference proteome</keyword>
<evidence type="ECO:0000313" key="3">
    <source>
        <dbReference type="Proteomes" id="UP000601108"/>
    </source>
</evidence>
<comment type="caution">
    <text evidence="2">The sequence shown here is derived from an EMBL/GenBank/DDBJ whole genome shotgun (WGS) entry which is preliminary data.</text>
</comment>
<dbReference type="SUPFAM" id="SSF54001">
    <property type="entry name" value="Cysteine proteinases"/>
    <property type="match status" value="1"/>
</dbReference>
<dbReference type="RefSeq" id="WP_027413881.1">
    <property type="nucleotide sequence ID" value="NZ_BMWS01000044.1"/>
</dbReference>
<dbReference type="Gene3D" id="3.90.1720.10">
    <property type="entry name" value="endopeptidase domain like (from Nostoc punctiforme)"/>
    <property type="match status" value="1"/>
</dbReference>
<proteinExistence type="predicted"/>
<evidence type="ECO:0000313" key="2">
    <source>
        <dbReference type="EMBL" id="GGX34098.1"/>
    </source>
</evidence>
<sequence length="194" mass="22528">MIKKTILTISILTLSYLSYKGLKRVNFNSNFEIGQRIDSLNNVIVFYNGGVDNVVQRNTKDGYNLGYEYQCVEFVKRYYFEYYNHKMPDSYGHAKSFFNKNIADGEINKKRNLIQFSNPSISKPKESDLIVMSSTIFNSYGHVAIVSKVTTNTIEIIQQNPGPYSSSRETFELTKTTNQKWKINNERILGWLRK</sequence>
<dbReference type="PANTHER" id="PTHR30094:SF0">
    <property type="entry name" value="BIFUNCTIONAL GLUTATHIONYLSPERMIDINE SYNTHETASE_AMIDASE-RELATED"/>
    <property type="match status" value="1"/>
</dbReference>
<organism evidence="2 3">
    <name type="scientific">Aquimarina muelleri</name>
    <dbReference type="NCBI Taxonomy" id="279356"/>
    <lineage>
        <taxon>Bacteria</taxon>
        <taxon>Pseudomonadati</taxon>
        <taxon>Bacteroidota</taxon>
        <taxon>Flavobacteriia</taxon>
        <taxon>Flavobacteriales</taxon>
        <taxon>Flavobacteriaceae</taxon>
        <taxon>Aquimarina</taxon>
    </lineage>
</organism>
<evidence type="ECO:0000259" key="1">
    <source>
        <dbReference type="PROSITE" id="PS50911"/>
    </source>
</evidence>
<gene>
    <name evidence="2" type="ORF">GCM10007384_38440</name>
</gene>
<dbReference type="GO" id="GO:0016874">
    <property type="term" value="F:ligase activity"/>
    <property type="evidence" value="ECO:0007669"/>
    <property type="project" value="TreeGrafter"/>
</dbReference>
<reference evidence="2 3" key="1">
    <citation type="journal article" date="2014" name="Int. J. Syst. Evol. Microbiol.">
        <title>Complete genome sequence of Corynebacterium casei LMG S-19264T (=DSM 44701T), isolated from a smear-ripened cheese.</title>
        <authorList>
            <consortium name="US DOE Joint Genome Institute (JGI-PGF)"/>
            <person name="Walter F."/>
            <person name="Albersmeier A."/>
            <person name="Kalinowski J."/>
            <person name="Ruckert C."/>
        </authorList>
    </citation>
    <scope>NUCLEOTIDE SEQUENCE [LARGE SCALE GENOMIC DNA]</scope>
    <source>
        <strain evidence="2 3">KCTC 12285</strain>
    </source>
</reference>
<dbReference type="Proteomes" id="UP000601108">
    <property type="component" value="Unassembled WGS sequence"/>
</dbReference>
<dbReference type="AlphaFoldDB" id="A0A918K188"/>
<name>A0A918K188_9FLAO</name>